<dbReference type="NCBIfam" id="TIGR01064">
    <property type="entry name" value="pyruv_kin"/>
    <property type="match status" value="1"/>
</dbReference>
<evidence type="ECO:0000256" key="1">
    <source>
        <dbReference type="ARBA" id="ARBA00001958"/>
    </source>
</evidence>
<keyword evidence="9" id="KW-0067">ATP-binding</keyword>
<dbReference type="InterPro" id="IPR015806">
    <property type="entry name" value="Pyrv_Knase_insert_dom_sf"/>
</dbReference>
<evidence type="ECO:0000256" key="5">
    <source>
        <dbReference type="ARBA" id="ARBA00022679"/>
    </source>
</evidence>
<evidence type="ECO:0000256" key="14">
    <source>
        <dbReference type="RuleBase" id="RU000504"/>
    </source>
</evidence>
<feature type="domain" description="Pyruvate kinase barrel" evidence="15">
    <location>
        <begin position="3"/>
        <end position="324"/>
    </location>
</feature>
<comment type="cofactor">
    <cofactor evidence="1">
        <name>K(+)</name>
        <dbReference type="ChEBI" id="CHEBI:29103"/>
    </cofactor>
</comment>
<dbReference type="NCBIfam" id="NF004491">
    <property type="entry name" value="PRK05826.1"/>
    <property type="match status" value="1"/>
</dbReference>
<dbReference type="InterPro" id="IPR011037">
    <property type="entry name" value="Pyrv_Knase-like_insert_dom_sf"/>
</dbReference>
<evidence type="ECO:0000313" key="17">
    <source>
        <dbReference type="Proteomes" id="UP001164727"/>
    </source>
</evidence>
<comment type="catalytic activity">
    <reaction evidence="14">
        <text>pyruvate + ATP = phosphoenolpyruvate + ADP + H(+)</text>
        <dbReference type="Rhea" id="RHEA:18157"/>
        <dbReference type="ChEBI" id="CHEBI:15361"/>
        <dbReference type="ChEBI" id="CHEBI:15378"/>
        <dbReference type="ChEBI" id="CHEBI:30616"/>
        <dbReference type="ChEBI" id="CHEBI:58702"/>
        <dbReference type="ChEBI" id="CHEBI:456216"/>
        <dbReference type="EC" id="2.7.1.40"/>
    </reaction>
</comment>
<keyword evidence="17" id="KW-1185">Reference proteome</keyword>
<keyword evidence="11 14" id="KW-0324">Glycolysis</keyword>
<dbReference type="InterPro" id="IPR015793">
    <property type="entry name" value="Pyrv_Knase_brl"/>
</dbReference>
<evidence type="ECO:0000256" key="2">
    <source>
        <dbReference type="ARBA" id="ARBA00004997"/>
    </source>
</evidence>
<dbReference type="Gene3D" id="2.40.33.10">
    <property type="entry name" value="PK beta-barrel domain-like"/>
    <property type="match status" value="1"/>
</dbReference>
<evidence type="ECO:0000256" key="12">
    <source>
        <dbReference type="ARBA" id="ARBA00023317"/>
    </source>
</evidence>
<keyword evidence="12 16" id="KW-0670">Pyruvate</keyword>
<evidence type="ECO:0000256" key="10">
    <source>
        <dbReference type="ARBA" id="ARBA00022842"/>
    </source>
</evidence>
<keyword evidence="7" id="KW-0547">Nucleotide-binding</keyword>
<sequence>MINKVKLISTLGPSCDKKEILSNLVKNGLCIARFNFSHANYEDSERILQIIKEINQENNSYLGTMLDTKGPEIRTHNFDGAVQIEKDSEIIICFNEVLGTKYKFSLTYDLYDDIKEGNFIFIDDGYLTLEVIKKDSQKRELVVKADNTHVVKSRRGVNVPNIRLQIPYISEKDKNDILFACKHKYDFLALSFVRRKEDLFDVKKLLNSKKGHNVKIISKIENQEGLDNLDDIIEFSDGIMIARGDLGIEIYSELVPSYQTNIIQSCLHAGKPVIVATQMLESMQKNPRPTKAETSDVYNAVLEGVTATMLSGESASGLYPEKAVMTMAKIQKEAEKNVNYDFISQFYNSEEPEDFLAFGAIQISLQYPVSAIVVDDKKYAISLSKFHPIAPVFVKVNNISEATSLSLNYANIPFLNEQELKNKLELLQKESDDKKVILEIKQDSLKIILEE</sequence>
<dbReference type="PRINTS" id="PR01050">
    <property type="entry name" value="PYRUVTKNASE"/>
</dbReference>
<organism evidence="16 17">
    <name type="scientific">Candidatus Phytoplasma rubi</name>
    <dbReference type="NCBI Taxonomy" id="399025"/>
    <lineage>
        <taxon>Bacteria</taxon>
        <taxon>Bacillati</taxon>
        <taxon>Mycoplasmatota</taxon>
        <taxon>Mollicutes</taxon>
        <taxon>Acholeplasmatales</taxon>
        <taxon>Acholeplasmataceae</taxon>
        <taxon>Candidatus Phytoplasma</taxon>
        <taxon>16SrV (Elm yellows group)</taxon>
    </lineage>
</organism>
<dbReference type="InterPro" id="IPR040442">
    <property type="entry name" value="Pyrv_kinase-like_dom_sf"/>
</dbReference>
<dbReference type="InterPro" id="IPR036918">
    <property type="entry name" value="Pyrv_Knase_C_sf"/>
</dbReference>
<dbReference type="SUPFAM" id="SSF50800">
    <property type="entry name" value="PK beta-barrel domain-like"/>
    <property type="match status" value="1"/>
</dbReference>
<evidence type="ECO:0000256" key="9">
    <source>
        <dbReference type="ARBA" id="ARBA00022840"/>
    </source>
</evidence>
<dbReference type="Gene3D" id="3.40.1380.20">
    <property type="entry name" value="Pyruvate kinase, C-terminal domain"/>
    <property type="match status" value="1"/>
</dbReference>
<reference evidence="16 17" key="1">
    <citation type="journal article" date="2023" name="Microbiol. Resour. Announc.">
        <title>Complete Genome of 'Candidatus Phytoplasma rubi' RS, a Phytopathogenic Bacterium Associated with Rubus Stunt Disease.</title>
        <authorList>
            <person name="Duckeck D."/>
            <person name="Zubert C."/>
            <person name="Bohm J.W."/>
            <person name="Carminati G."/>
            <person name="Schneider B."/>
            <person name="Kube M."/>
        </authorList>
    </citation>
    <scope>NUCLEOTIDE SEQUENCE [LARGE SCALE GENOMIC DNA]</scope>
    <source>
        <strain evidence="16 17">RS</strain>
    </source>
</reference>
<dbReference type="Proteomes" id="UP001164727">
    <property type="component" value="Chromosome"/>
</dbReference>
<dbReference type="GO" id="GO:0016301">
    <property type="term" value="F:kinase activity"/>
    <property type="evidence" value="ECO:0007669"/>
    <property type="project" value="UniProtKB-KW"/>
</dbReference>
<evidence type="ECO:0000256" key="3">
    <source>
        <dbReference type="ARBA" id="ARBA00008663"/>
    </source>
</evidence>
<keyword evidence="6" id="KW-0479">Metal-binding</keyword>
<keyword evidence="5 14" id="KW-0808">Transferase</keyword>
<dbReference type="InterPro" id="IPR018209">
    <property type="entry name" value="Pyrv_Knase_AS"/>
</dbReference>
<evidence type="ECO:0000256" key="7">
    <source>
        <dbReference type="ARBA" id="ARBA00022741"/>
    </source>
</evidence>
<evidence type="ECO:0000256" key="4">
    <source>
        <dbReference type="ARBA" id="ARBA00012142"/>
    </source>
</evidence>
<protein>
    <recommendedName>
        <fullName evidence="4 13">Pyruvate kinase</fullName>
        <ecNumber evidence="4 13">2.7.1.40</ecNumber>
    </recommendedName>
</protein>
<keyword evidence="10 14" id="KW-0460">Magnesium</keyword>
<dbReference type="SUPFAM" id="SSF51621">
    <property type="entry name" value="Phosphoenolpyruvate/pyruvate domain"/>
    <property type="match status" value="1"/>
</dbReference>
<evidence type="ECO:0000256" key="6">
    <source>
        <dbReference type="ARBA" id="ARBA00022723"/>
    </source>
</evidence>
<dbReference type="Pfam" id="PF00224">
    <property type="entry name" value="PK"/>
    <property type="match status" value="1"/>
</dbReference>
<evidence type="ECO:0000256" key="8">
    <source>
        <dbReference type="ARBA" id="ARBA00022777"/>
    </source>
</evidence>
<evidence type="ECO:0000259" key="15">
    <source>
        <dbReference type="Pfam" id="PF00224"/>
    </source>
</evidence>
<dbReference type="SUPFAM" id="SSF52935">
    <property type="entry name" value="PK C-terminal domain-like"/>
    <property type="match status" value="1"/>
</dbReference>
<dbReference type="PANTHER" id="PTHR11817">
    <property type="entry name" value="PYRUVATE KINASE"/>
    <property type="match status" value="1"/>
</dbReference>
<evidence type="ECO:0000313" key="16">
    <source>
        <dbReference type="EMBL" id="WAN63202.1"/>
    </source>
</evidence>
<dbReference type="EMBL" id="CP114006">
    <property type="protein sequence ID" value="WAN63202.1"/>
    <property type="molecule type" value="Genomic_DNA"/>
</dbReference>
<dbReference type="PROSITE" id="PS00110">
    <property type="entry name" value="PYRUVATE_KINASE"/>
    <property type="match status" value="1"/>
</dbReference>
<dbReference type="RefSeq" id="WP_268850041.1">
    <property type="nucleotide sequence ID" value="NZ_CP114006.1"/>
</dbReference>
<dbReference type="EC" id="2.7.1.40" evidence="4 13"/>
<evidence type="ECO:0000256" key="11">
    <source>
        <dbReference type="ARBA" id="ARBA00023152"/>
    </source>
</evidence>
<comment type="pathway">
    <text evidence="2 14">Carbohydrate degradation; glycolysis; pyruvate from D-glyceraldehyde 3-phosphate: step 5/5.</text>
</comment>
<keyword evidence="8 14" id="KW-0418">Kinase</keyword>
<dbReference type="InterPro" id="IPR015813">
    <property type="entry name" value="Pyrv/PenolPyrv_kinase-like_dom"/>
</dbReference>
<dbReference type="InterPro" id="IPR001697">
    <property type="entry name" value="Pyr_Knase"/>
</dbReference>
<proteinExistence type="inferred from homology"/>
<gene>
    <name evidence="16" type="primary">pyk</name>
    <name evidence="16" type="ORF">RS022_02410</name>
</gene>
<evidence type="ECO:0000256" key="13">
    <source>
        <dbReference type="NCBIfam" id="TIGR01064"/>
    </source>
</evidence>
<name>A0ABY7BT01_9MOLU</name>
<dbReference type="Gene3D" id="3.20.20.60">
    <property type="entry name" value="Phosphoenolpyruvate-binding domains"/>
    <property type="match status" value="1"/>
</dbReference>
<comment type="similarity">
    <text evidence="3 14">Belongs to the pyruvate kinase family.</text>
</comment>
<accession>A0ABY7BT01</accession>